<dbReference type="eggNOG" id="COG2365">
    <property type="taxonomic scope" value="Bacteria"/>
</dbReference>
<organism evidence="2 3">
    <name type="scientific">Treponema primitia (strain ATCC BAA-887 / DSM 12427 / ZAS-2)</name>
    <dbReference type="NCBI Taxonomy" id="545694"/>
    <lineage>
        <taxon>Bacteria</taxon>
        <taxon>Pseudomonadati</taxon>
        <taxon>Spirochaetota</taxon>
        <taxon>Spirochaetia</taxon>
        <taxon>Spirochaetales</taxon>
        <taxon>Treponemataceae</taxon>
        <taxon>Treponema</taxon>
    </lineage>
</organism>
<comment type="similarity">
    <text evidence="1">Belongs to the protein-tyrosine phosphatase family.</text>
</comment>
<dbReference type="OrthoDB" id="9815473at2"/>
<dbReference type="Pfam" id="PF13350">
    <property type="entry name" value="Y_phosphatase3"/>
    <property type="match status" value="1"/>
</dbReference>
<dbReference type="AlphaFoldDB" id="F5YLG8"/>
<gene>
    <name evidence="2" type="ordered locus">TREPR_0469</name>
</gene>
<dbReference type="SUPFAM" id="SSF52799">
    <property type="entry name" value="(Phosphotyrosine protein) phosphatases II"/>
    <property type="match status" value="1"/>
</dbReference>
<keyword evidence="3" id="KW-1185">Reference proteome</keyword>
<dbReference type="RefSeq" id="WP_015709546.1">
    <property type="nucleotide sequence ID" value="NC_015578.1"/>
</dbReference>
<proteinExistence type="inferred from homology"/>
<dbReference type="EMBL" id="CP001843">
    <property type="protein sequence ID" value="AEF85864.1"/>
    <property type="molecule type" value="Genomic_DNA"/>
</dbReference>
<protein>
    <submittedName>
        <fullName evidence="2">Protein-tyrosine phosphatase</fullName>
    </submittedName>
</protein>
<dbReference type="InterPro" id="IPR016130">
    <property type="entry name" value="Tyr_Pase_AS"/>
</dbReference>
<reference evidence="3" key="1">
    <citation type="submission" date="2009-12" db="EMBL/GenBank/DDBJ databases">
        <title>Complete sequence of Treponema primitia strain ZAS-2.</title>
        <authorList>
            <person name="Tetu S.G."/>
            <person name="Matson E."/>
            <person name="Ren Q."/>
            <person name="Seshadri R."/>
            <person name="Elbourne L."/>
            <person name="Hassan K.A."/>
            <person name="Durkin A."/>
            <person name="Radune D."/>
            <person name="Mohamoud Y."/>
            <person name="Shay R."/>
            <person name="Jin S."/>
            <person name="Zhang X."/>
            <person name="Lucey K."/>
            <person name="Ballor N.R."/>
            <person name="Ottesen E."/>
            <person name="Rosenthal R."/>
            <person name="Allen A."/>
            <person name="Leadbetter J.R."/>
            <person name="Paulsen I.T."/>
        </authorList>
    </citation>
    <scope>NUCLEOTIDE SEQUENCE [LARGE SCALE GENOMIC DNA]</scope>
    <source>
        <strain evidence="3">ATCC BAA-887 / DSM 12427 / ZAS-2</strain>
    </source>
</reference>
<name>F5YLG8_TREPZ</name>
<dbReference type="PANTHER" id="PTHR31126">
    <property type="entry name" value="TYROSINE-PROTEIN PHOSPHATASE"/>
    <property type="match status" value="1"/>
</dbReference>
<dbReference type="InterPro" id="IPR029021">
    <property type="entry name" value="Prot-tyrosine_phosphatase-like"/>
</dbReference>
<dbReference type="GO" id="GO:0004721">
    <property type="term" value="F:phosphoprotein phosphatase activity"/>
    <property type="evidence" value="ECO:0007669"/>
    <property type="project" value="InterPro"/>
</dbReference>
<dbReference type="PANTHER" id="PTHR31126:SF1">
    <property type="entry name" value="TYROSINE SPECIFIC PROTEIN PHOSPHATASES DOMAIN-CONTAINING PROTEIN"/>
    <property type="match status" value="1"/>
</dbReference>
<dbReference type="KEGG" id="tpi:TREPR_0469"/>
<sequence>MADIPCGGRQERRLPLDGCFNCRDMGGYVREDSRSIAWGRIFRSDALHRLSPRDKQYFESLGLRTVIDFRSPGEAEKQKDILPAGASHEILNPHANLAQAASAVRDNDEEKIKKLLALTETPEGREFFKKNANAMADQMRLLVTGQSALTAYGLFFRRLLEAPLPLLFHCQGGKDRTGWAAVLFLLALGFSRECARSDYLLTREMNRERNQRRMDEYRQYTDHPLVLEYLYSLMDVREVYIDAAFAEMDRVAKNPQEYLQTYLQVSPQDLSALQAKYIV</sequence>
<accession>F5YLG8</accession>
<evidence type="ECO:0000256" key="1">
    <source>
        <dbReference type="ARBA" id="ARBA00009580"/>
    </source>
</evidence>
<evidence type="ECO:0000313" key="3">
    <source>
        <dbReference type="Proteomes" id="UP000009223"/>
    </source>
</evidence>
<dbReference type="STRING" id="545694.TREPR_0469"/>
<reference evidence="2 3" key="2">
    <citation type="journal article" date="2011" name="ISME J.">
        <title>RNA-seq reveals cooperative metabolic interactions between two termite-gut spirochete species in co-culture.</title>
        <authorList>
            <person name="Rosenthal A.Z."/>
            <person name="Matson E.G."/>
            <person name="Eldar A."/>
            <person name="Leadbetter J.R."/>
        </authorList>
    </citation>
    <scope>NUCLEOTIDE SEQUENCE [LARGE SCALE GENOMIC DNA]</scope>
    <source>
        <strain evidence="3">ATCC BAA-887 / DSM 12427 / ZAS-2</strain>
    </source>
</reference>
<dbReference type="PROSITE" id="PS00383">
    <property type="entry name" value="TYR_PHOSPHATASE_1"/>
    <property type="match status" value="1"/>
</dbReference>
<dbReference type="Gene3D" id="3.90.190.10">
    <property type="entry name" value="Protein tyrosine phosphatase superfamily"/>
    <property type="match status" value="1"/>
</dbReference>
<dbReference type="InterPro" id="IPR026893">
    <property type="entry name" value="Tyr/Ser_Pase_IphP-type"/>
</dbReference>
<dbReference type="Proteomes" id="UP000009223">
    <property type="component" value="Chromosome"/>
</dbReference>
<evidence type="ECO:0000313" key="2">
    <source>
        <dbReference type="EMBL" id="AEF85864.1"/>
    </source>
</evidence>
<dbReference type="HOGENOM" id="CLU_057546_0_2_12"/>